<name>A0A975CNC3_9FLAO</name>
<dbReference type="SUPFAM" id="SSF47413">
    <property type="entry name" value="lambda repressor-like DNA-binding domains"/>
    <property type="match status" value="1"/>
</dbReference>
<dbReference type="EMBL" id="CP071869">
    <property type="protein sequence ID" value="QTE22390.1"/>
    <property type="molecule type" value="Genomic_DNA"/>
</dbReference>
<dbReference type="InterPro" id="IPR010982">
    <property type="entry name" value="Lambda_DNA-bd_dom_sf"/>
</dbReference>
<dbReference type="CDD" id="cd00093">
    <property type="entry name" value="HTH_XRE"/>
    <property type="match status" value="1"/>
</dbReference>
<dbReference type="SMART" id="SM00530">
    <property type="entry name" value="HTH_XRE"/>
    <property type="match status" value="1"/>
</dbReference>
<dbReference type="Gene3D" id="1.10.260.40">
    <property type="entry name" value="lambda repressor-like DNA-binding domains"/>
    <property type="match status" value="1"/>
</dbReference>
<gene>
    <name evidence="3" type="ORF">J3359_16555</name>
</gene>
<dbReference type="RefSeq" id="WP_208078187.1">
    <property type="nucleotide sequence ID" value="NZ_CP071869.1"/>
</dbReference>
<accession>A0A975CNC3</accession>
<organism evidence="3 4">
    <name type="scientific">Polaribacter cellanae</name>
    <dbReference type="NCBI Taxonomy" id="2818493"/>
    <lineage>
        <taxon>Bacteria</taxon>
        <taxon>Pseudomonadati</taxon>
        <taxon>Bacteroidota</taxon>
        <taxon>Flavobacteriia</taxon>
        <taxon>Flavobacteriales</taxon>
        <taxon>Flavobacteriaceae</taxon>
    </lineage>
</organism>
<dbReference type="Pfam" id="PF01381">
    <property type="entry name" value="HTH_3"/>
    <property type="match status" value="1"/>
</dbReference>
<evidence type="ECO:0000313" key="4">
    <source>
        <dbReference type="Proteomes" id="UP000663920"/>
    </source>
</evidence>
<dbReference type="InterPro" id="IPR001387">
    <property type="entry name" value="Cro/C1-type_HTH"/>
</dbReference>
<keyword evidence="4" id="KW-1185">Reference proteome</keyword>
<evidence type="ECO:0000313" key="3">
    <source>
        <dbReference type="EMBL" id="QTE22390.1"/>
    </source>
</evidence>
<keyword evidence="1" id="KW-0238">DNA-binding</keyword>
<dbReference type="PANTHER" id="PTHR46558">
    <property type="entry name" value="TRACRIPTIONAL REGULATORY PROTEIN-RELATED-RELATED"/>
    <property type="match status" value="1"/>
</dbReference>
<sequence>MSLILREIRKKYSLTQSEFAVKLGVTRSAISQIELGRNELSMSMAKKISKLFEVSLRDLIEDNHAGISQELYKGNDIHNSIYGQISLIPFNIDQVEIVLLTIDEFCTDKKLKKEFVLSSFEIFVEASKYEELIKEFYQRESNKTLNLEFVEKVTNTVSECYRIALIALFNVTSFNYKSIERYYKK</sequence>
<reference evidence="3 4" key="1">
    <citation type="submission" date="2021-03" db="EMBL/GenBank/DDBJ databases">
        <title>Complete genome of Polaribacter_sp.SM13.</title>
        <authorList>
            <person name="Jeong S.W."/>
            <person name="Bae J.W."/>
        </authorList>
    </citation>
    <scope>NUCLEOTIDE SEQUENCE [LARGE SCALE GENOMIC DNA]</scope>
    <source>
        <strain evidence="3 4">SM13</strain>
    </source>
</reference>
<evidence type="ECO:0000256" key="1">
    <source>
        <dbReference type="ARBA" id="ARBA00023125"/>
    </source>
</evidence>
<proteinExistence type="predicted"/>
<protein>
    <submittedName>
        <fullName evidence="3">Helix-turn-helix transcriptional regulator</fullName>
    </submittedName>
</protein>
<dbReference type="PANTHER" id="PTHR46558:SF4">
    <property type="entry name" value="DNA-BIDING PHAGE PROTEIN"/>
    <property type="match status" value="1"/>
</dbReference>
<dbReference type="KEGG" id="pcea:J3359_16555"/>
<evidence type="ECO:0000259" key="2">
    <source>
        <dbReference type="PROSITE" id="PS50943"/>
    </source>
</evidence>
<dbReference type="AlphaFoldDB" id="A0A975CNC3"/>
<dbReference type="GO" id="GO:0003677">
    <property type="term" value="F:DNA binding"/>
    <property type="evidence" value="ECO:0007669"/>
    <property type="project" value="UniProtKB-KW"/>
</dbReference>
<dbReference type="PROSITE" id="PS50943">
    <property type="entry name" value="HTH_CROC1"/>
    <property type="match status" value="1"/>
</dbReference>
<feature type="domain" description="HTH cro/C1-type" evidence="2">
    <location>
        <begin position="5"/>
        <end position="59"/>
    </location>
</feature>
<dbReference type="Proteomes" id="UP000663920">
    <property type="component" value="Chromosome"/>
</dbReference>